<comment type="caution">
    <text evidence="3">The sequence shown here is derived from an EMBL/GenBank/DDBJ whole genome shotgun (WGS) entry which is preliminary data.</text>
</comment>
<feature type="signal peptide" evidence="1">
    <location>
        <begin position="1"/>
        <end position="28"/>
    </location>
</feature>
<evidence type="ECO:0000313" key="3">
    <source>
        <dbReference type="EMBL" id="GGB57826.1"/>
    </source>
</evidence>
<keyword evidence="1" id="KW-0732">Signal</keyword>
<feature type="domain" description="VWA7 N-terminal" evidence="2">
    <location>
        <begin position="115"/>
        <end position="183"/>
    </location>
</feature>
<accession>A0ABQ1J3M0</accession>
<evidence type="ECO:0000259" key="2">
    <source>
        <dbReference type="Pfam" id="PF25107"/>
    </source>
</evidence>
<reference evidence="4" key="1">
    <citation type="journal article" date="2019" name="Int. J. Syst. Evol. Microbiol.">
        <title>The Global Catalogue of Microorganisms (GCM) 10K type strain sequencing project: providing services to taxonomists for standard genome sequencing and annotation.</title>
        <authorList>
            <consortium name="The Broad Institute Genomics Platform"/>
            <consortium name="The Broad Institute Genome Sequencing Center for Infectious Disease"/>
            <person name="Wu L."/>
            <person name="Ma J."/>
        </authorList>
    </citation>
    <scope>NUCLEOTIDE SEQUENCE [LARGE SCALE GENOMIC DNA]</scope>
    <source>
        <strain evidence="4">CGMCC 1.15928</strain>
    </source>
</reference>
<organism evidence="3 4">
    <name type="scientific">Henriciella pelagia</name>
    <dbReference type="NCBI Taxonomy" id="1977912"/>
    <lineage>
        <taxon>Bacteria</taxon>
        <taxon>Pseudomonadati</taxon>
        <taxon>Pseudomonadota</taxon>
        <taxon>Alphaproteobacteria</taxon>
        <taxon>Hyphomonadales</taxon>
        <taxon>Hyphomonadaceae</taxon>
        <taxon>Henriciella</taxon>
    </lineage>
</organism>
<dbReference type="InterPro" id="IPR056862">
    <property type="entry name" value="VWA7_N"/>
</dbReference>
<name>A0ABQ1J3M0_9PROT</name>
<protein>
    <recommendedName>
        <fullName evidence="2">VWA7 N-terminal domain-containing protein</fullName>
    </recommendedName>
</protein>
<feature type="chain" id="PRO_5045196804" description="VWA7 N-terminal domain-containing protein" evidence="1">
    <location>
        <begin position="29"/>
        <end position="1007"/>
    </location>
</feature>
<keyword evidence="4" id="KW-1185">Reference proteome</keyword>
<evidence type="ECO:0000313" key="4">
    <source>
        <dbReference type="Proteomes" id="UP000628854"/>
    </source>
</evidence>
<dbReference type="Pfam" id="PF25107">
    <property type="entry name" value="VWA7_N"/>
    <property type="match status" value="1"/>
</dbReference>
<dbReference type="RefSeq" id="WP_084393944.1">
    <property type="nucleotide sequence ID" value="NZ_BMKF01000001.1"/>
</dbReference>
<evidence type="ECO:0000256" key="1">
    <source>
        <dbReference type="SAM" id="SignalP"/>
    </source>
</evidence>
<gene>
    <name evidence="3" type="ORF">GCM10011503_02780</name>
</gene>
<sequence>MQIVSIRSGLVGLALAAMATTLAPGALAFGGEDIRYGRPWHHLDMTLRALAGDEEAEAGVPEDVFDGAGFDRQAAMSVAWHADYIDSYLYNPIWWLQGAPGSRRFKASISQFDHLAAMHHDDTFTNEGLADNWKRYTAGLLIGLRWAADRNDVAAGHNLLGIASHAVQDFYSHTNWIDDPQRRQSTWLEKAPSTRTGYSLYSGAYEHPQSQAPHHHGAYSLSCSVIEHVNLKDSLETLCGGYSPMQNTSLCTTYRDCRGATEVSMSGSDINLDGVVYLQPTGIAVDTTRIAIVGAGERGLVNSAGAFLPGKGEPNMTLAQCNAVVNFGVTCDHDTRGEICTKPANTRTCERDVDFLFADAKMLATRSTTQYMKLVERSMRFMDPRRSCTDDELRRANCSDKYETYWHQLKTRPSSMSQRTRQFENFAQLPFQFMSAGSYPVRNAATSHAPYVASSDGWFLRVRIKTSDDRLSGTDADIKLEVEGPGYRRAELLDYLPTSDAEGHVDNRFLVYNDFEQGDNDVYTIGPFPARPTRVTLINESANAGEVAGALWDDFKRGIRNKLTDTRRLLISIIGGNADLVGDAEQYYSHAELKAIIEGGRQGFSMEVDGGDEGRYRVKVLYEMSTAGLTSDERADGWKVFKFTLAELRCLEESTWDRGSNSDEPFFFFSVAPLNGVPGEQVKTYRAGPFSDVDDGERRNLTGADRVMAVKVPPHGGMALAMQLFESDNENSGDRNQLYTTFKTGVDEETRRGNGRFLDSVGRAVAEDWKVVEMEVTPFKRAAVPQMAPSKTFTNIGWIEGKERKSFTLPTGATYDVLPSNTSMKDVTTWFVNTNPLLVDGNIRDRIARNPGELQLPVNPGTQPPVLDPDTIKKTPGLPKGTIGSNTVIDKENLGTISNGRLGQVGNLSIALWQGSWSSNFGPLRFQQTGDSVVGDYADRGRMTGTIQPGTNTLAGEFANGNRTGEFRFELNGSEFTGKWKWKGEKTWRGEWTGKKTDSAKPVLKNK</sequence>
<dbReference type="EMBL" id="BMKF01000001">
    <property type="protein sequence ID" value="GGB57826.1"/>
    <property type="molecule type" value="Genomic_DNA"/>
</dbReference>
<dbReference type="Proteomes" id="UP000628854">
    <property type="component" value="Unassembled WGS sequence"/>
</dbReference>
<proteinExistence type="predicted"/>